<sequence>MDNSRSKLPSKEGASGFENLRTSRIVVEEEKISQIETSQSCVGQNGAISSATSDLYLHGWKLGIVITSLTLGIFLIALDTTIIGVAIPKITSEFKNLNDIAWFGSAYLLTVTAFQPSFGTLYRFFNVKIVYIVSIVVFEVGSILCAASPSSPIFILGRAISGFGAAGIYQGALGIVGYTVVLEKRPLYFGIVVSSFAVSACVGPILGGALTDHVTWRWCFWINVPIGGVVLVIVLFFLKMKSQENATLPLKTKLKYVDGTGTVTFIGAICCLLLALQWGGQTMPWNSSKVVGLFAGFALLVCIFGLIQFKKGEYAIIPIRVMSQRSVAMSMGLLFFVLMGLTILSYYIPIYFQSVRGLSATTSGVRIIALIVPQMVFLMLGGIVATKWGYYTPYIIAGAMVCTIGCGLLTTIGLDTPTAIWATYEVIIGSGLGGSLQLPYTALQLVLDENDLPTGNALAVFASQLGGALGLSISQALLLTNLQTNIPRLVPSISPETIMRAGASNLDLLTADPEVLKAVRGGWADAVRVVFILAVVASALSIPFACGLEHLNVHVVAKKRKEANEEDQNRA</sequence>
<dbReference type="FunFam" id="1.20.1720.10:FF:000012">
    <property type="entry name" value="MFS toxin efflux pump (AflT)"/>
    <property type="match status" value="1"/>
</dbReference>
<evidence type="ECO:0000313" key="7">
    <source>
        <dbReference type="EMBL" id="RDL38405.1"/>
    </source>
</evidence>
<feature type="transmembrane region" description="Helical" evidence="5">
    <location>
        <begin position="100"/>
        <end position="122"/>
    </location>
</feature>
<dbReference type="Gene3D" id="1.20.1720.10">
    <property type="entry name" value="Multidrug resistance protein D"/>
    <property type="match status" value="1"/>
</dbReference>
<dbReference type="PRINTS" id="PR01036">
    <property type="entry name" value="TCRTETB"/>
</dbReference>
<dbReference type="Pfam" id="PF07690">
    <property type="entry name" value="MFS_1"/>
    <property type="match status" value="1"/>
</dbReference>
<feature type="domain" description="Major facilitator superfamily (MFS) profile" evidence="6">
    <location>
        <begin position="65"/>
        <end position="553"/>
    </location>
</feature>
<dbReference type="PROSITE" id="PS50850">
    <property type="entry name" value="MFS"/>
    <property type="match status" value="1"/>
</dbReference>
<feature type="transmembrane region" description="Helical" evidence="5">
    <location>
        <begin position="529"/>
        <end position="551"/>
    </location>
</feature>
<feature type="transmembrane region" description="Helical" evidence="5">
    <location>
        <begin position="155"/>
        <end position="180"/>
    </location>
</feature>
<feature type="transmembrane region" description="Helical" evidence="5">
    <location>
        <begin position="259"/>
        <end position="278"/>
    </location>
</feature>
<gene>
    <name evidence="7" type="ORF">BP5553_02745</name>
</gene>
<dbReference type="RefSeq" id="XP_031871061.1">
    <property type="nucleotide sequence ID" value="XM_032011368.1"/>
</dbReference>
<dbReference type="PANTHER" id="PTHR23501:SF199">
    <property type="entry name" value="MFS EFFLUX TRANSPORTER INPD-RELATED"/>
    <property type="match status" value="1"/>
</dbReference>
<dbReference type="GO" id="GO:0005886">
    <property type="term" value="C:plasma membrane"/>
    <property type="evidence" value="ECO:0007669"/>
    <property type="project" value="TreeGrafter"/>
</dbReference>
<proteinExistence type="predicted"/>
<dbReference type="CDD" id="cd17502">
    <property type="entry name" value="MFS_Azr1_MDR_like"/>
    <property type="match status" value="1"/>
</dbReference>
<feature type="transmembrane region" description="Helical" evidence="5">
    <location>
        <begin position="187"/>
        <end position="206"/>
    </location>
</feature>
<feature type="transmembrane region" description="Helical" evidence="5">
    <location>
        <begin position="290"/>
        <end position="309"/>
    </location>
</feature>
<keyword evidence="4 5" id="KW-0472">Membrane</keyword>
<dbReference type="Proteomes" id="UP000254866">
    <property type="component" value="Unassembled WGS sequence"/>
</dbReference>
<feature type="transmembrane region" description="Helical" evidence="5">
    <location>
        <begin position="391"/>
        <end position="414"/>
    </location>
</feature>
<dbReference type="AlphaFoldDB" id="A0A370TS99"/>
<feature type="transmembrane region" description="Helical" evidence="5">
    <location>
        <begin position="330"/>
        <end position="352"/>
    </location>
</feature>
<dbReference type="InterPro" id="IPR020846">
    <property type="entry name" value="MFS_dom"/>
</dbReference>
<evidence type="ECO:0000256" key="1">
    <source>
        <dbReference type="ARBA" id="ARBA00004141"/>
    </source>
</evidence>
<accession>A0A370TS99</accession>
<name>A0A370TS99_9HELO</name>
<protein>
    <recommendedName>
        <fullName evidence="6">Major facilitator superfamily (MFS) profile domain-containing protein</fullName>
    </recommendedName>
</protein>
<evidence type="ECO:0000256" key="5">
    <source>
        <dbReference type="SAM" id="Phobius"/>
    </source>
</evidence>
<reference evidence="7 8" key="1">
    <citation type="journal article" date="2018" name="IMA Fungus">
        <title>IMA Genome-F 9: Draft genome sequence of Annulohypoxylon stygium, Aspergillus mulundensis, Berkeleyomyces basicola (syn. Thielaviopsis basicola), Ceratocystis smalleyi, two Cercospora beticola strains, Coleophoma cylindrospora, Fusarium fracticaudum, Phialophora cf. hyalina, and Morchella septimelata.</title>
        <authorList>
            <person name="Wingfield B.D."/>
            <person name="Bills G.F."/>
            <person name="Dong Y."/>
            <person name="Huang W."/>
            <person name="Nel W.J."/>
            <person name="Swalarsk-Parry B.S."/>
            <person name="Vaghefi N."/>
            <person name="Wilken P.M."/>
            <person name="An Z."/>
            <person name="de Beer Z.W."/>
            <person name="De Vos L."/>
            <person name="Chen L."/>
            <person name="Duong T.A."/>
            <person name="Gao Y."/>
            <person name="Hammerbacher A."/>
            <person name="Kikkert J.R."/>
            <person name="Li Y."/>
            <person name="Li H."/>
            <person name="Li K."/>
            <person name="Li Q."/>
            <person name="Liu X."/>
            <person name="Ma X."/>
            <person name="Naidoo K."/>
            <person name="Pethybridge S.J."/>
            <person name="Sun J."/>
            <person name="Steenkamp E.T."/>
            <person name="van der Nest M.A."/>
            <person name="van Wyk S."/>
            <person name="Wingfield M.J."/>
            <person name="Xiong C."/>
            <person name="Yue Q."/>
            <person name="Zhang X."/>
        </authorList>
    </citation>
    <scope>NUCLEOTIDE SEQUENCE [LARGE SCALE GENOMIC DNA]</scope>
    <source>
        <strain evidence="7 8">BP 5553</strain>
    </source>
</reference>
<dbReference type="PANTHER" id="PTHR23501">
    <property type="entry name" value="MAJOR FACILITATOR SUPERFAMILY"/>
    <property type="match status" value="1"/>
</dbReference>
<dbReference type="SUPFAM" id="SSF103473">
    <property type="entry name" value="MFS general substrate transporter"/>
    <property type="match status" value="1"/>
</dbReference>
<feature type="transmembrane region" description="Helical" evidence="5">
    <location>
        <begin position="364"/>
        <end position="384"/>
    </location>
</feature>
<dbReference type="InterPro" id="IPR011701">
    <property type="entry name" value="MFS"/>
</dbReference>
<dbReference type="FunFam" id="1.20.1250.20:FF:000196">
    <property type="entry name" value="MFS toxin efflux pump (AflT)"/>
    <property type="match status" value="1"/>
</dbReference>
<comment type="caution">
    <text evidence="7">The sequence shown here is derived from an EMBL/GenBank/DDBJ whole genome shotgun (WGS) entry which is preliminary data.</text>
</comment>
<feature type="transmembrane region" description="Helical" evidence="5">
    <location>
        <begin position="218"/>
        <end position="238"/>
    </location>
</feature>
<organism evidence="7 8">
    <name type="scientific">Venustampulla echinocandica</name>
    <dbReference type="NCBI Taxonomy" id="2656787"/>
    <lineage>
        <taxon>Eukaryota</taxon>
        <taxon>Fungi</taxon>
        <taxon>Dikarya</taxon>
        <taxon>Ascomycota</taxon>
        <taxon>Pezizomycotina</taxon>
        <taxon>Leotiomycetes</taxon>
        <taxon>Helotiales</taxon>
        <taxon>Pleuroascaceae</taxon>
        <taxon>Venustampulla</taxon>
    </lineage>
</organism>
<keyword evidence="8" id="KW-1185">Reference proteome</keyword>
<feature type="transmembrane region" description="Helical" evidence="5">
    <location>
        <begin position="458"/>
        <end position="479"/>
    </location>
</feature>
<feature type="transmembrane region" description="Helical" evidence="5">
    <location>
        <begin position="62"/>
        <end position="88"/>
    </location>
</feature>
<evidence type="ECO:0000259" key="6">
    <source>
        <dbReference type="PROSITE" id="PS50850"/>
    </source>
</evidence>
<feature type="transmembrane region" description="Helical" evidence="5">
    <location>
        <begin position="129"/>
        <end position="149"/>
    </location>
</feature>
<evidence type="ECO:0000313" key="8">
    <source>
        <dbReference type="Proteomes" id="UP000254866"/>
    </source>
</evidence>
<dbReference type="GO" id="GO:0022857">
    <property type="term" value="F:transmembrane transporter activity"/>
    <property type="evidence" value="ECO:0007669"/>
    <property type="project" value="InterPro"/>
</dbReference>
<comment type="subcellular location">
    <subcellularLocation>
        <location evidence="1">Membrane</location>
        <topology evidence="1">Multi-pass membrane protein</topology>
    </subcellularLocation>
</comment>
<keyword evidence="3 5" id="KW-1133">Transmembrane helix</keyword>
<dbReference type="GeneID" id="43595594"/>
<evidence type="ECO:0000256" key="3">
    <source>
        <dbReference type="ARBA" id="ARBA00022989"/>
    </source>
</evidence>
<dbReference type="EMBL" id="NPIC01000002">
    <property type="protein sequence ID" value="RDL38405.1"/>
    <property type="molecule type" value="Genomic_DNA"/>
</dbReference>
<evidence type="ECO:0000256" key="4">
    <source>
        <dbReference type="ARBA" id="ARBA00023136"/>
    </source>
</evidence>
<dbReference type="InterPro" id="IPR036259">
    <property type="entry name" value="MFS_trans_sf"/>
</dbReference>
<dbReference type="OrthoDB" id="10021397at2759"/>
<evidence type="ECO:0000256" key="2">
    <source>
        <dbReference type="ARBA" id="ARBA00022692"/>
    </source>
</evidence>
<keyword evidence="2 5" id="KW-0812">Transmembrane</keyword>
<dbReference type="Gene3D" id="1.20.1250.20">
    <property type="entry name" value="MFS general substrate transporter like domains"/>
    <property type="match status" value="1"/>
</dbReference>